<comment type="caution">
    <text evidence="1">The sequence shown here is derived from an EMBL/GenBank/DDBJ whole genome shotgun (WGS) entry which is preliminary data.</text>
</comment>
<dbReference type="Gene3D" id="3.40.50.2000">
    <property type="entry name" value="Glycogen Phosphorylase B"/>
    <property type="match status" value="1"/>
</dbReference>
<gene>
    <name evidence="1" type="ORF">NE535_09190</name>
</gene>
<accession>A0A9X2WM85</accession>
<reference evidence="1" key="1">
    <citation type="journal article" date="2023" name="Int. J. Syst. Evol. Microbiol.">
        <title>&lt;i&gt;Shewanella septentrionalis&lt;/i&gt; sp. nov. and &lt;i&gt;Shewanella holmiensis&lt;/i&gt; sp. nov., isolated from Baltic Sea water and sediments.</title>
        <authorList>
            <person name="Martin-Rodriguez A.J."/>
            <person name="Thorell K."/>
            <person name="Joffre E."/>
            <person name="Jensie-Markopoulos S."/>
            <person name="Moore E.R.B."/>
            <person name="Sjoling A."/>
        </authorList>
    </citation>
    <scope>NUCLEOTIDE SEQUENCE</scope>
    <source>
        <strain evidence="1">SP1S2-7</strain>
    </source>
</reference>
<dbReference type="EMBL" id="JAMTCD010000009">
    <property type="protein sequence ID" value="MCT7941962.1"/>
    <property type="molecule type" value="Genomic_DNA"/>
</dbReference>
<keyword evidence="2" id="KW-1185">Reference proteome</keyword>
<organism evidence="1 2">
    <name type="scientific">Shewanella holmiensis</name>
    <dbReference type="NCBI Taxonomy" id="2952222"/>
    <lineage>
        <taxon>Bacteria</taxon>
        <taxon>Pseudomonadati</taxon>
        <taxon>Pseudomonadota</taxon>
        <taxon>Gammaproteobacteria</taxon>
        <taxon>Alteromonadales</taxon>
        <taxon>Shewanellaceae</taxon>
        <taxon>Shewanella</taxon>
    </lineage>
</organism>
<name>A0A9X2WM85_9GAMM</name>
<protein>
    <submittedName>
        <fullName evidence="1">Uncharacterized protein</fullName>
    </submittedName>
</protein>
<sequence length="359" mass="39324">MPKAPVILFVPVSSEEGIGEYMRSKIVADAIVARWPDAHIEFVLNSFAPYANACPYPANLVNDTPTKRIKEVNQLVTRLKPDLVVFDAAGRKAQLKHAYKCGAKVVFVSQHRRKRARGMKIERALVTHSHWVVQPEFVIGDITAFDKFKLNLIKRPLPIFTGSIFAKPDRQRLQQLQALYGIKPGQYLVYSSGSGGHKVGAELAADIFAQTAANVFKLTGIPSLMVYGPNYPKALPEIEGVIAIPALTSIDFISLLSQAQAAVLSGGDTLLQAIALHIPTLAVAVSKDQPSRIKQCVQHQLVLGCDINPKDMTHTANLLMDADIRQKLIDEMLKQGDAEGLDICMAEITRLLGETVNNT</sequence>
<dbReference type="SUPFAM" id="SSF53756">
    <property type="entry name" value="UDP-Glycosyltransferase/glycogen phosphorylase"/>
    <property type="match status" value="1"/>
</dbReference>
<evidence type="ECO:0000313" key="2">
    <source>
        <dbReference type="Proteomes" id="UP001155546"/>
    </source>
</evidence>
<evidence type="ECO:0000313" key="1">
    <source>
        <dbReference type="EMBL" id="MCT7941962.1"/>
    </source>
</evidence>
<dbReference type="AlphaFoldDB" id="A0A9X2WM85"/>
<dbReference type="RefSeq" id="WP_261298338.1">
    <property type="nucleotide sequence ID" value="NZ_JAMTCD010000009.1"/>
</dbReference>
<dbReference type="Proteomes" id="UP001155546">
    <property type="component" value="Unassembled WGS sequence"/>
</dbReference>
<proteinExistence type="predicted"/>